<gene>
    <name evidence="2" type="ORF">TH30_00960</name>
</gene>
<dbReference type="Proteomes" id="UP000252255">
    <property type="component" value="Unassembled WGS sequence"/>
</dbReference>
<keyword evidence="1" id="KW-0175">Coiled coil</keyword>
<dbReference type="AlphaFoldDB" id="A0A367X5M1"/>
<dbReference type="EMBL" id="JPWI01000001">
    <property type="protein sequence ID" value="RCK48935.1"/>
    <property type="molecule type" value="Genomic_DNA"/>
</dbReference>
<feature type="coiled-coil region" evidence="1">
    <location>
        <begin position="62"/>
        <end position="90"/>
    </location>
</feature>
<evidence type="ECO:0000313" key="3">
    <source>
        <dbReference type="Proteomes" id="UP000252255"/>
    </source>
</evidence>
<organism evidence="2 3">
    <name type="scientific">Thalassospira profundimaris</name>
    <dbReference type="NCBI Taxonomy" id="502049"/>
    <lineage>
        <taxon>Bacteria</taxon>
        <taxon>Pseudomonadati</taxon>
        <taxon>Pseudomonadota</taxon>
        <taxon>Alphaproteobacteria</taxon>
        <taxon>Rhodospirillales</taxon>
        <taxon>Thalassospiraceae</taxon>
        <taxon>Thalassospira</taxon>
    </lineage>
</organism>
<evidence type="ECO:0000313" key="2">
    <source>
        <dbReference type="EMBL" id="RCK48935.1"/>
    </source>
</evidence>
<sequence>MLTKRSNGAICVEGFAMTSKQVNFTGGRISIKRDVGAVTEYVLSIHLTQVELAELLGSVVNVRTLTTQAQRAQKRAIQKEEKARKEATDKQISDFLELGRALVRDHDRHHALGMPYGKILRQLVRDYGVSQQRAVSLITFARKQDRQERDSQIINLFSEGISKAEIARNVGCSVPTVTNVIAVHERRQLQLGGAK</sequence>
<accession>A0A367X5M1</accession>
<name>A0A367X5M1_9PROT</name>
<comment type="caution">
    <text evidence="2">The sequence shown here is derived from an EMBL/GenBank/DDBJ whole genome shotgun (WGS) entry which is preliminary data.</text>
</comment>
<proteinExistence type="predicted"/>
<protein>
    <submittedName>
        <fullName evidence="2">Uncharacterized protein</fullName>
    </submittedName>
</protein>
<reference evidence="2 3" key="1">
    <citation type="submission" date="2014-07" db="EMBL/GenBank/DDBJ databases">
        <title>Draft genome sequence of Thalassospira profundimaris PR54-5.</title>
        <authorList>
            <person name="Lai Q."/>
            <person name="Shao Z."/>
        </authorList>
    </citation>
    <scope>NUCLEOTIDE SEQUENCE [LARGE SCALE GENOMIC DNA]</scope>
    <source>
        <strain evidence="2 3">PR54-5</strain>
    </source>
</reference>
<evidence type="ECO:0000256" key="1">
    <source>
        <dbReference type="SAM" id="Coils"/>
    </source>
</evidence>